<dbReference type="AlphaFoldDB" id="A0A2H0V855"/>
<keyword evidence="1" id="KW-0812">Transmembrane</keyword>
<protein>
    <recommendedName>
        <fullName evidence="3">DUF8173 domain-containing protein</fullName>
    </recommendedName>
</protein>
<proteinExistence type="predicted"/>
<feature type="signal peptide" evidence="2">
    <location>
        <begin position="1"/>
        <end position="26"/>
    </location>
</feature>
<organism evidence="4 5">
    <name type="scientific">Candidatus Falkowbacteria bacterium CG10_big_fil_rev_8_21_14_0_10_39_11</name>
    <dbReference type="NCBI Taxonomy" id="1974565"/>
    <lineage>
        <taxon>Bacteria</taxon>
        <taxon>Candidatus Falkowiibacteriota</taxon>
    </lineage>
</organism>
<feature type="transmembrane region" description="Helical" evidence="1">
    <location>
        <begin position="301"/>
        <end position="323"/>
    </location>
</feature>
<keyword evidence="1" id="KW-0472">Membrane</keyword>
<dbReference type="Proteomes" id="UP000229901">
    <property type="component" value="Unassembled WGS sequence"/>
</dbReference>
<feature type="transmembrane region" description="Helical" evidence="1">
    <location>
        <begin position="358"/>
        <end position="377"/>
    </location>
</feature>
<sequence length="384" mass="41546">MRKKILLFGVIALMLGMVLAPFAASAAFDSNENHFVPKDKVITQNYFKAGNNIDIAGTLEKDAYVAGQIINIDGVVKGDVFAAGNILRINGTVEGSVRFAGQTMIVNGEVKRNVMMAGTNLSIAKDAMVDWEVLFAGNMLELDGVVGGDVRAAGAMMRVNGELAGDIFAEVDTIEFLDGAKVNGGVFYKSNREVSVSEKASIVGLVERSEVKAPGADKQRDSDVKKSLAGLFAGLMAFSFLSLLLIAIVVIALAPKRVNEVAEEVKKNFWRNFGIGLLFIIVTPIACILAMFTVIGIPLALIVLVTYFIVLFIAKIFFAIGFMKLVFKWFKKRKEWHLMLLALIGLFLLILIKAIPVIGWAVGLIATATGFGALMAVKKDIMMK</sequence>
<name>A0A2H0V855_9BACT</name>
<feature type="transmembrane region" description="Helical" evidence="1">
    <location>
        <begin position="275"/>
        <end position="295"/>
    </location>
</feature>
<feature type="chain" id="PRO_5013937301" description="DUF8173 domain-containing protein" evidence="2">
    <location>
        <begin position="27"/>
        <end position="384"/>
    </location>
</feature>
<dbReference type="InterPro" id="IPR058486">
    <property type="entry name" value="DUF8173"/>
</dbReference>
<comment type="caution">
    <text evidence="4">The sequence shown here is derived from an EMBL/GenBank/DDBJ whole genome shotgun (WGS) entry which is preliminary data.</text>
</comment>
<dbReference type="Pfam" id="PF26514">
    <property type="entry name" value="DUF8173"/>
    <property type="match status" value="1"/>
</dbReference>
<evidence type="ECO:0000313" key="5">
    <source>
        <dbReference type="Proteomes" id="UP000229901"/>
    </source>
</evidence>
<evidence type="ECO:0000256" key="2">
    <source>
        <dbReference type="SAM" id="SignalP"/>
    </source>
</evidence>
<gene>
    <name evidence="4" type="ORF">COT97_00600</name>
</gene>
<evidence type="ECO:0000256" key="1">
    <source>
        <dbReference type="SAM" id="Phobius"/>
    </source>
</evidence>
<reference evidence="5" key="1">
    <citation type="submission" date="2017-09" db="EMBL/GenBank/DDBJ databases">
        <title>Depth-based differentiation of microbial function through sediment-hosted aquifers and enrichment of novel symbionts in the deep terrestrial subsurface.</title>
        <authorList>
            <person name="Probst A.J."/>
            <person name="Ladd B."/>
            <person name="Jarett J.K."/>
            <person name="Geller-Mcgrath D.E."/>
            <person name="Sieber C.M.K."/>
            <person name="Emerson J.B."/>
            <person name="Anantharaman K."/>
            <person name="Thomas B.C."/>
            <person name="Malmstrom R."/>
            <person name="Stieglmeier M."/>
            <person name="Klingl A."/>
            <person name="Woyke T."/>
            <person name="Ryan C.M."/>
            <person name="Banfield J.F."/>
        </authorList>
    </citation>
    <scope>NUCLEOTIDE SEQUENCE [LARGE SCALE GENOMIC DNA]</scope>
</reference>
<accession>A0A2H0V855</accession>
<keyword evidence="1" id="KW-1133">Transmembrane helix</keyword>
<feature type="domain" description="DUF8173" evidence="3">
    <location>
        <begin position="204"/>
        <end position="377"/>
    </location>
</feature>
<dbReference type="EMBL" id="PFAP01000003">
    <property type="protein sequence ID" value="PIR94530.1"/>
    <property type="molecule type" value="Genomic_DNA"/>
</dbReference>
<feature type="transmembrane region" description="Helical" evidence="1">
    <location>
        <begin position="228"/>
        <end position="254"/>
    </location>
</feature>
<feature type="transmembrane region" description="Helical" evidence="1">
    <location>
        <begin position="335"/>
        <end position="352"/>
    </location>
</feature>
<keyword evidence="2" id="KW-0732">Signal</keyword>
<evidence type="ECO:0000313" key="4">
    <source>
        <dbReference type="EMBL" id="PIR94530.1"/>
    </source>
</evidence>
<evidence type="ECO:0000259" key="3">
    <source>
        <dbReference type="Pfam" id="PF26514"/>
    </source>
</evidence>